<proteinExistence type="predicted"/>
<name>A0A4R6NAJ0_9BURK</name>
<dbReference type="AlphaFoldDB" id="A0A4R6NAJ0"/>
<organism evidence="1 2">
    <name type="scientific">Roseateles asaccharophilus</name>
    <dbReference type="NCBI Taxonomy" id="582607"/>
    <lineage>
        <taxon>Bacteria</taxon>
        <taxon>Pseudomonadati</taxon>
        <taxon>Pseudomonadota</taxon>
        <taxon>Betaproteobacteria</taxon>
        <taxon>Burkholderiales</taxon>
        <taxon>Sphaerotilaceae</taxon>
        <taxon>Roseateles</taxon>
    </lineage>
</organism>
<dbReference type="Proteomes" id="UP000295357">
    <property type="component" value="Unassembled WGS sequence"/>
</dbReference>
<gene>
    <name evidence="1" type="ORF">DFR39_101114</name>
</gene>
<dbReference type="RefSeq" id="WP_133601589.1">
    <property type="nucleotide sequence ID" value="NZ_JAUFPJ010000005.1"/>
</dbReference>
<comment type="caution">
    <text evidence="1">The sequence shown here is derived from an EMBL/GenBank/DDBJ whole genome shotgun (WGS) entry which is preliminary data.</text>
</comment>
<dbReference type="OrthoDB" id="9774747at2"/>
<dbReference type="EMBL" id="SNXE01000001">
    <property type="protein sequence ID" value="TDP12641.1"/>
    <property type="molecule type" value="Genomic_DNA"/>
</dbReference>
<protein>
    <recommendedName>
        <fullName evidence="3">Phosphohydrolase</fullName>
    </recommendedName>
</protein>
<evidence type="ECO:0000313" key="1">
    <source>
        <dbReference type="EMBL" id="TDP12641.1"/>
    </source>
</evidence>
<accession>A0A4R6NAJ0</accession>
<dbReference type="SUPFAM" id="SSF109604">
    <property type="entry name" value="HD-domain/PDEase-like"/>
    <property type="match status" value="1"/>
</dbReference>
<keyword evidence="2" id="KW-1185">Reference proteome</keyword>
<sequence>MDLIPLPPQSLRVGQVLEFSIRDAEGKLLIARGQRLEDSPKVRALIELGAFVMAEETREYQRAMAHKADTLMLRGATLGEISRVRSDFSARSERGQAQAPTDERAAWADLLAHSHGLLRDPRAEDFLPRFETLIQEMLRRVRQHTDATLMLLIQEASQEHQHYSARHGLLCLCVAELCARQLGWPEEQRLVLARAALSMNIAISSLQDKLAAQQERPDEAQRALLSGHGDRSAELLQQLGVGDALWLQVVRLHHEAGPGPLEGRSPAEQMARVLKRVDIYGARLSPRRSRAALSAAQAARAAYLDELQQPDAPGSALIKSVGLYPPGSLVRLANGEQGVVARRGHSANEPLVAALLGRSGNPLSEPVLRDTRLASQAIAASLAPHELKLRLNLDKLLKLY</sequence>
<evidence type="ECO:0000313" key="2">
    <source>
        <dbReference type="Proteomes" id="UP000295357"/>
    </source>
</evidence>
<reference evidence="1 2" key="1">
    <citation type="submission" date="2019-03" db="EMBL/GenBank/DDBJ databases">
        <title>Genomic Encyclopedia of Type Strains, Phase IV (KMG-IV): sequencing the most valuable type-strain genomes for metagenomic binning, comparative biology and taxonomic classification.</title>
        <authorList>
            <person name="Goeker M."/>
        </authorList>
    </citation>
    <scope>NUCLEOTIDE SEQUENCE [LARGE SCALE GENOMIC DNA]</scope>
    <source>
        <strain evidence="1 2">DSM 25082</strain>
    </source>
</reference>
<dbReference type="Gene3D" id="1.10.3210.10">
    <property type="entry name" value="Hypothetical protein af1432"/>
    <property type="match status" value="1"/>
</dbReference>
<evidence type="ECO:0008006" key="3">
    <source>
        <dbReference type="Google" id="ProtNLM"/>
    </source>
</evidence>